<evidence type="ECO:0000313" key="2">
    <source>
        <dbReference type="EMBL" id="CAD7260432.1"/>
    </source>
</evidence>
<gene>
    <name evidence="2" type="ORF">TSIB3V08_LOCUS4614</name>
</gene>
<sequence length="268" mass="30111">MPGRIEFLVHFTPILHTPKLPGEPMRKQEVNDELLVVNPFESCLVDNNYALIGSPRRTSVTHARWVEIPSSSRRMPVNFYLPQRLQPYFHPLIRLTTLPLTRCSRLRAMCTATPSLNPSMPTYVSLSVSLSLVYRRTPFNWGTFTPDSIVPPHLDPTGIRTKSSKTVRSPHEGGRTPHQWSRRQNVTLISTDLTGSYPGLSFTHSFKAESVMDVCESSAIASFQIPQPSATLDKVERLSIIGSAQNGRLLSELRQACGCRRVVECRTI</sequence>
<organism evidence="2">
    <name type="scientific">Timema shepardi</name>
    <name type="common">Walking stick</name>
    <dbReference type="NCBI Taxonomy" id="629360"/>
    <lineage>
        <taxon>Eukaryota</taxon>
        <taxon>Metazoa</taxon>
        <taxon>Ecdysozoa</taxon>
        <taxon>Arthropoda</taxon>
        <taxon>Hexapoda</taxon>
        <taxon>Insecta</taxon>
        <taxon>Pterygota</taxon>
        <taxon>Neoptera</taxon>
        <taxon>Polyneoptera</taxon>
        <taxon>Phasmatodea</taxon>
        <taxon>Timematodea</taxon>
        <taxon>Timematoidea</taxon>
        <taxon>Timematidae</taxon>
        <taxon>Timema</taxon>
    </lineage>
</organism>
<feature type="region of interest" description="Disordered" evidence="1">
    <location>
        <begin position="152"/>
        <end position="179"/>
    </location>
</feature>
<dbReference type="AlphaFoldDB" id="A0A7R9ATP2"/>
<dbReference type="EMBL" id="OC001677">
    <property type="protein sequence ID" value="CAD7260432.1"/>
    <property type="molecule type" value="Genomic_DNA"/>
</dbReference>
<name>A0A7R9ATP2_TIMSH</name>
<accession>A0A7R9ATP2</accession>
<proteinExistence type="predicted"/>
<protein>
    <submittedName>
        <fullName evidence="2">Uncharacterized protein</fullName>
    </submittedName>
</protein>
<evidence type="ECO:0000256" key="1">
    <source>
        <dbReference type="SAM" id="MobiDB-lite"/>
    </source>
</evidence>
<reference evidence="2" key="1">
    <citation type="submission" date="2020-11" db="EMBL/GenBank/DDBJ databases">
        <authorList>
            <person name="Tran Van P."/>
        </authorList>
    </citation>
    <scope>NUCLEOTIDE SEQUENCE</scope>
</reference>